<gene>
    <name evidence="1" type="ORF">VTK73DRAFT_5697</name>
</gene>
<dbReference type="Proteomes" id="UP001586593">
    <property type="component" value="Unassembled WGS sequence"/>
</dbReference>
<accession>A0ABR3V0Y2</accession>
<keyword evidence="2" id="KW-1185">Reference proteome</keyword>
<dbReference type="EMBL" id="JAZHXJ010003188">
    <property type="protein sequence ID" value="KAL1835374.1"/>
    <property type="molecule type" value="Genomic_DNA"/>
</dbReference>
<protein>
    <submittedName>
        <fullName evidence="1">Uncharacterized protein</fullName>
    </submittedName>
</protein>
<evidence type="ECO:0000313" key="2">
    <source>
        <dbReference type="Proteomes" id="UP001586593"/>
    </source>
</evidence>
<sequence>MTNSNCVARLLNSSRSLLSRVPLDYEDHPYIHCKSKPDQGIFDPKRLVDWKKETGKKNKKGRKKKRRYKLELLERIMSPLIFYCISSYTPRALLKASAAAWPVCCCAACEAASQACTVASAALHLFCSCWHTKSLMTLMPPCGRRGRRQT</sequence>
<proteinExistence type="predicted"/>
<organism evidence="1 2">
    <name type="scientific">Phialemonium thermophilum</name>
    <dbReference type="NCBI Taxonomy" id="223376"/>
    <lineage>
        <taxon>Eukaryota</taxon>
        <taxon>Fungi</taxon>
        <taxon>Dikarya</taxon>
        <taxon>Ascomycota</taxon>
        <taxon>Pezizomycotina</taxon>
        <taxon>Sordariomycetes</taxon>
        <taxon>Sordariomycetidae</taxon>
        <taxon>Cephalothecales</taxon>
        <taxon>Cephalothecaceae</taxon>
        <taxon>Phialemonium</taxon>
    </lineage>
</organism>
<reference evidence="1 2" key="1">
    <citation type="journal article" date="2024" name="Commun. Biol.">
        <title>Comparative genomic analysis of thermophilic fungi reveals convergent evolutionary adaptations and gene losses.</title>
        <authorList>
            <person name="Steindorff A.S."/>
            <person name="Aguilar-Pontes M.V."/>
            <person name="Robinson A.J."/>
            <person name="Andreopoulos B."/>
            <person name="LaButti K."/>
            <person name="Kuo A."/>
            <person name="Mondo S."/>
            <person name="Riley R."/>
            <person name="Otillar R."/>
            <person name="Haridas S."/>
            <person name="Lipzen A."/>
            <person name="Grimwood J."/>
            <person name="Schmutz J."/>
            <person name="Clum A."/>
            <person name="Reid I.D."/>
            <person name="Moisan M.C."/>
            <person name="Butler G."/>
            <person name="Nguyen T.T.M."/>
            <person name="Dewar K."/>
            <person name="Conant G."/>
            <person name="Drula E."/>
            <person name="Henrissat B."/>
            <person name="Hansel C."/>
            <person name="Singer S."/>
            <person name="Hutchinson M.I."/>
            <person name="de Vries R.P."/>
            <person name="Natvig D.O."/>
            <person name="Powell A.J."/>
            <person name="Tsang A."/>
            <person name="Grigoriev I.V."/>
        </authorList>
    </citation>
    <scope>NUCLEOTIDE SEQUENCE [LARGE SCALE GENOMIC DNA]</scope>
    <source>
        <strain evidence="1 2">ATCC 24622</strain>
    </source>
</reference>
<evidence type="ECO:0000313" key="1">
    <source>
        <dbReference type="EMBL" id="KAL1835374.1"/>
    </source>
</evidence>
<name>A0ABR3V0Y2_9PEZI</name>
<comment type="caution">
    <text evidence="1">The sequence shown here is derived from an EMBL/GenBank/DDBJ whole genome shotgun (WGS) entry which is preliminary data.</text>
</comment>